<dbReference type="OrthoDB" id="2130629at2759"/>
<evidence type="ECO:0000256" key="1">
    <source>
        <dbReference type="ARBA" id="ARBA00004141"/>
    </source>
</evidence>
<dbReference type="SUPFAM" id="SSF103473">
    <property type="entry name" value="MFS general substrate transporter"/>
    <property type="match status" value="1"/>
</dbReference>
<dbReference type="eggNOG" id="KOG0254">
    <property type="taxonomic scope" value="Eukaryota"/>
</dbReference>
<dbReference type="Pfam" id="PF07690">
    <property type="entry name" value="MFS_1"/>
    <property type="match status" value="1"/>
</dbReference>
<dbReference type="Gene3D" id="1.20.1250.20">
    <property type="entry name" value="MFS general substrate transporter like domains"/>
    <property type="match status" value="1"/>
</dbReference>
<name>Q5BFS9_EMENI</name>
<evidence type="ECO:0000256" key="5">
    <source>
        <dbReference type="SAM" id="MobiDB-lite"/>
    </source>
</evidence>
<accession>C8VSA5</accession>
<feature type="region of interest" description="Disordered" evidence="5">
    <location>
        <begin position="124"/>
        <end position="160"/>
    </location>
</feature>
<evidence type="ECO:0000256" key="6">
    <source>
        <dbReference type="SAM" id="Phobius"/>
    </source>
</evidence>
<dbReference type="GeneID" id="2876380"/>
<sequence length="639" mass="67762">MCNHVMTVSTRLTHDSTRFERMGNLQPPSARPPGESYFAATAAVTEPAASVSASASASRDPDSSNGSGGDSTAPPTPGCSSIASTPGFASPVTGAQTPDPLLGNKKTPISRIATLEINNEIGLQHRRLSTSRPQGQDAQDAANETDSEAASPVQALSKQGIPPEVSGLTAELFMVGVCSISLMLFSFFLGDMLAPQEPIREALGISSSQLPWIVGAFNTANGLSVVVSGSLADLAPPKMLMVSAYAWLAVWNAVGAFSLNHERYILFFVVRAMQGLAIGVLVSGSMSVLGRLYNPGIRKNRVFSAIAATAPLGYSLGALQGGALSAHLEWIFGTNAILCALCGVAAFFSIPSLRPAADVAGAEPPTLRQFDYIGAACAAGGCVCLLFGLTQGPVASWSPYTYVLIIVGVLLLVALFLWEGKAPRPLIPNRLWSTPGFTALMAAYFFGFGSFFGAWQFYVTQFWLRIQGAAPITVALYFIPNALVGIFATWVVSRTLHIFPGHYIYTAAMFAFTMGPVFFIPQTPNTNYWALSFPGVVLVTFGPDLAFAAASIFITSNVSRSYQGSAASLLVTNQNLSSAIMTSIADAIGTRVDRDAAGGIGLKGLRDIWWFAFATQLLAAFIVLIWVRIPKEEEKEHVP</sequence>
<dbReference type="GO" id="GO:0022857">
    <property type="term" value="F:transmembrane transporter activity"/>
    <property type="evidence" value="ECO:0007669"/>
    <property type="project" value="InterPro"/>
</dbReference>
<keyword evidence="9" id="KW-1185">Reference proteome</keyword>
<feature type="transmembrane region" description="Helical" evidence="6">
    <location>
        <begin position="400"/>
        <end position="418"/>
    </location>
</feature>
<dbReference type="RefSeq" id="XP_658205.1">
    <property type="nucleotide sequence ID" value="XM_653113.1"/>
</dbReference>
<feature type="region of interest" description="Disordered" evidence="5">
    <location>
        <begin position="1"/>
        <end position="106"/>
    </location>
</feature>
<organism evidence="8 9">
    <name type="scientific">Emericella nidulans (strain FGSC A4 / ATCC 38163 / CBS 112.46 / NRRL 194 / M139)</name>
    <name type="common">Aspergillus nidulans</name>
    <dbReference type="NCBI Taxonomy" id="227321"/>
    <lineage>
        <taxon>Eukaryota</taxon>
        <taxon>Fungi</taxon>
        <taxon>Dikarya</taxon>
        <taxon>Ascomycota</taxon>
        <taxon>Pezizomycotina</taxon>
        <taxon>Eurotiomycetes</taxon>
        <taxon>Eurotiomycetidae</taxon>
        <taxon>Eurotiales</taxon>
        <taxon>Aspergillaceae</taxon>
        <taxon>Aspergillus</taxon>
        <taxon>Aspergillus subgen. Nidulantes</taxon>
    </lineage>
</organism>
<evidence type="ECO:0000256" key="2">
    <source>
        <dbReference type="ARBA" id="ARBA00022692"/>
    </source>
</evidence>
<dbReference type="Gene3D" id="1.20.1720.10">
    <property type="entry name" value="Multidrug resistance protein D"/>
    <property type="match status" value="1"/>
</dbReference>
<evidence type="ECO:0000256" key="3">
    <source>
        <dbReference type="ARBA" id="ARBA00022989"/>
    </source>
</evidence>
<feature type="transmembrane region" description="Helical" evidence="6">
    <location>
        <begin position="470"/>
        <end position="491"/>
    </location>
</feature>
<evidence type="ECO:0000256" key="4">
    <source>
        <dbReference type="ARBA" id="ARBA00023136"/>
    </source>
</evidence>
<comment type="subcellular location">
    <subcellularLocation>
        <location evidence="1">Membrane</location>
        <topology evidence="1">Multi-pass membrane protein</topology>
    </subcellularLocation>
</comment>
<dbReference type="GO" id="GO:0016020">
    <property type="term" value="C:membrane"/>
    <property type="evidence" value="ECO:0000318"/>
    <property type="project" value="GO_Central"/>
</dbReference>
<feature type="transmembrane region" description="Helical" evidence="6">
    <location>
        <begin position="370"/>
        <end position="388"/>
    </location>
</feature>
<feature type="compositionally biased region" description="Low complexity" evidence="5">
    <location>
        <begin position="39"/>
        <end position="58"/>
    </location>
</feature>
<feature type="compositionally biased region" description="Basic and acidic residues" evidence="5">
    <location>
        <begin position="12"/>
        <end position="21"/>
    </location>
</feature>
<protein>
    <recommendedName>
        <fullName evidence="7">Major facilitator superfamily (MFS) profile domain-containing protein</fullName>
    </recommendedName>
</protein>
<dbReference type="AlphaFoldDB" id="Q5BFS9"/>
<reference evidence="9" key="1">
    <citation type="journal article" date="2005" name="Nature">
        <title>Sequencing of Aspergillus nidulans and comparative analysis with A. fumigatus and A. oryzae.</title>
        <authorList>
            <person name="Galagan J.E."/>
            <person name="Calvo S.E."/>
            <person name="Cuomo C."/>
            <person name="Ma L.J."/>
            <person name="Wortman J.R."/>
            <person name="Batzoglou S."/>
            <person name="Lee S.I."/>
            <person name="Basturkmen M."/>
            <person name="Spevak C.C."/>
            <person name="Clutterbuck J."/>
            <person name="Kapitonov V."/>
            <person name="Jurka J."/>
            <person name="Scazzocchio C."/>
            <person name="Farman M."/>
            <person name="Butler J."/>
            <person name="Purcell S."/>
            <person name="Harris S."/>
            <person name="Braus G.H."/>
            <person name="Draht O."/>
            <person name="Busch S."/>
            <person name="D'Enfert C."/>
            <person name="Bouchier C."/>
            <person name="Goldman G.H."/>
            <person name="Bell-Pedersen D."/>
            <person name="Griffiths-Jones S."/>
            <person name="Doonan J.H."/>
            <person name="Yu J."/>
            <person name="Vienken K."/>
            <person name="Pain A."/>
            <person name="Freitag M."/>
            <person name="Selker E.U."/>
            <person name="Archer D.B."/>
            <person name="Penalva M.A."/>
            <person name="Oakley B.R."/>
            <person name="Momany M."/>
            <person name="Tanaka T."/>
            <person name="Kumagai T."/>
            <person name="Asai K."/>
            <person name="Machida M."/>
            <person name="Nierman W.C."/>
            <person name="Denning D.W."/>
            <person name="Caddick M."/>
            <person name="Hynes M."/>
            <person name="Paoletti M."/>
            <person name="Fischer R."/>
            <person name="Miller B."/>
            <person name="Dyer P."/>
            <person name="Sachs M.S."/>
            <person name="Osmani S.A."/>
            <person name="Birren B.W."/>
        </authorList>
    </citation>
    <scope>NUCLEOTIDE SEQUENCE [LARGE SCALE GENOMIC DNA]</scope>
    <source>
        <strain evidence="9">FGSC A4 / ATCC 38163 / CBS 112.46 / NRRL 194 / M139</strain>
    </source>
</reference>
<dbReference type="PANTHER" id="PTHR42718:SF41">
    <property type="entry name" value="MFS TRANSPORTER OF UNKOWN SPECIFICITY (AFU_ORTHOLOGUE AFUA_5G09940)-RELATED"/>
    <property type="match status" value="1"/>
</dbReference>
<feature type="transmembrane region" description="Helical" evidence="6">
    <location>
        <begin position="302"/>
        <end position="324"/>
    </location>
</feature>
<dbReference type="Proteomes" id="UP000000560">
    <property type="component" value="Chromosome VIII"/>
</dbReference>
<dbReference type="InterPro" id="IPR011701">
    <property type="entry name" value="MFS"/>
</dbReference>
<evidence type="ECO:0000313" key="9">
    <source>
        <dbReference type="Proteomes" id="UP000000560"/>
    </source>
</evidence>
<dbReference type="InterPro" id="IPR036259">
    <property type="entry name" value="MFS_trans_sf"/>
</dbReference>
<dbReference type="PROSITE" id="PS50850">
    <property type="entry name" value="MFS"/>
    <property type="match status" value="1"/>
</dbReference>
<feature type="transmembrane region" description="Helical" evidence="6">
    <location>
        <begin position="210"/>
        <end position="232"/>
    </location>
</feature>
<dbReference type="OMA" id="FFGAWQF"/>
<dbReference type="KEGG" id="ani:ANIA_00601"/>
<feature type="transmembrane region" description="Helical" evidence="6">
    <location>
        <begin position="168"/>
        <end position="190"/>
    </location>
</feature>
<feature type="transmembrane region" description="Helical" evidence="6">
    <location>
        <begin position="265"/>
        <end position="290"/>
    </location>
</feature>
<dbReference type="EMBL" id="BN001308">
    <property type="protein sequence ID" value="CBF89149.1"/>
    <property type="molecule type" value="Genomic_DNA"/>
</dbReference>
<keyword evidence="3 6" id="KW-1133">Transmembrane helix</keyword>
<feature type="transmembrane region" description="Helical" evidence="6">
    <location>
        <begin position="608"/>
        <end position="627"/>
    </location>
</feature>
<evidence type="ECO:0000313" key="8">
    <source>
        <dbReference type="EMBL" id="CBF89149.1"/>
    </source>
</evidence>
<reference evidence="9" key="2">
    <citation type="journal article" date="2009" name="Fungal Genet. Biol.">
        <title>The 2008 update of the Aspergillus nidulans genome annotation: a community effort.</title>
        <authorList>
            <person name="Wortman J.R."/>
            <person name="Gilsenan J.M."/>
            <person name="Joardar V."/>
            <person name="Deegan J."/>
            <person name="Clutterbuck J."/>
            <person name="Andersen M.R."/>
            <person name="Archer D."/>
            <person name="Bencina M."/>
            <person name="Braus G."/>
            <person name="Coutinho P."/>
            <person name="von Dohren H."/>
            <person name="Doonan J."/>
            <person name="Driessen A.J."/>
            <person name="Durek P."/>
            <person name="Espeso E."/>
            <person name="Fekete E."/>
            <person name="Flipphi M."/>
            <person name="Estrada C.G."/>
            <person name="Geysens S."/>
            <person name="Goldman G."/>
            <person name="de Groot P.W."/>
            <person name="Hansen K."/>
            <person name="Harris S.D."/>
            <person name="Heinekamp T."/>
            <person name="Helmstaedt K."/>
            <person name="Henrissat B."/>
            <person name="Hofmann G."/>
            <person name="Homan T."/>
            <person name="Horio T."/>
            <person name="Horiuchi H."/>
            <person name="James S."/>
            <person name="Jones M."/>
            <person name="Karaffa L."/>
            <person name="Karanyi Z."/>
            <person name="Kato M."/>
            <person name="Keller N."/>
            <person name="Kelly D.E."/>
            <person name="Kiel J.A."/>
            <person name="Kim J.M."/>
            <person name="van der Klei I.J."/>
            <person name="Klis F.M."/>
            <person name="Kovalchuk A."/>
            <person name="Krasevec N."/>
            <person name="Kubicek C.P."/>
            <person name="Liu B."/>
            <person name="Maccabe A."/>
            <person name="Meyer V."/>
            <person name="Mirabito P."/>
            <person name="Miskei M."/>
            <person name="Mos M."/>
            <person name="Mullins J."/>
            <person name="Nelson D.R."/>
            <person name="Nielsen J."/>
            <person name="Oakley B.R."/>
            <person name="Osmani S.A."/>
            <person name="Pakula T."/>
            <person name="Paszewski A."/>
            <person name="Paulsen I."/>
            <person name="Pilsyk S."/>
            <person name="Pocsi I."/>
            <person name="Punt P.J."/>
            <person name="Ram A.F."/>
            <person name="Ren Q."/>
            <person name="Robellet X."/>
            <person name="Robson G."/>
            <person name="Seiboth B."/>
            <person name="van Solingen P."/>
            <person name="Specht T."/>
            <person name="Sun J."/>
            <person name="Taheri-Talesh N."/>
            <person name="Takeshita N."/>
            <person name="Ussery D."/>
            <person name="vanKuyk P.A."/>
            <person name="Visser H."/>
            <person name="van de Vondervoort P.J."/>
            <person name="de Vries R.P."/>
            <person name="Walton J."/>
            <person name="Xiang X."/>
            <person name="Xiong Y."/>
            <person name="Zeng A.P."/>
            <person name="Brandt B.W."/>
            <person name="Cornell M.J."/>
            <person name="van den Hondel C.A."/>
            <person name="Visser J."/>
            <person name="Oliver S.G."/>
            <person name="Turner G."/>
        </authorList>
    </citation>
    <scope>GENOME REANNOTATION</scope>
    <source>
        <strain evidence="9">FGSC A4 / ATCC 38163 / CBS 112.46 / NRRL 194 / M139</strain>
    </source>
</reference>
<feature type="transmembrane region" description="Helical" evidence="6">
    <location>
        <begin position="330"/>
        <end position="350"/>
    </location>
</feature>
<feature type="domain" description="Major facilitator superfamily (MFS) profile" evidence="7">
    <location>
        <begin position="174"/>
        <end position="631"/>
    </location>
</feature>
<keyword evidence="2 6" id="KW-0812">Transmembrane</keyword>
<feature type="compositionally biased region" description="Polar residues" evidence="5">
    <location>
        <begin position="1"/>
        <end position="11"/>
    </location>
</feature>
<dbReference type="FunFam" id="1.20.1720.10:FF:000074">
    <property type="entry name" value="Uncharacterized protein"/>
    <property type="match status" value="1"/>
</dbReference>
<dbReference type="PANTHER" id="PTHR42718">
    <property type="entry name" value="MAJOR FACILITATOR SUPERFAMILY MULTIDRUG TRANSPORTER MFSC"/>
    <property type="match status" value="1"/>
</dbReference>
<feature type="transmembrane region" description="Helical" evidence="6">
    <location>
        <begin position="239"/>
        <end position="259"/>
    </location>
</feature>
<accession>Q5BFS9</accession>
<gene>
    <name evidence="8" type="ORF">ANIA_00601</name>
</gene>
<evidence type="ECO:0000259" key="7">
    <source>
        <dbReference type="PROSITE" id="PS50850"/>
    </source>
</evidence>
<dbReference type="HOGENOM" id="CLU_000960_27_4_1"/>
<dbReference type="InterPro" id="IPR020846">
    <property type="entry name" value="MFS_dom"/>
</dbReference>
<feature type="transmembrane region" description="Helical" evidence="6">
    <location>
        <begin position="528"/>
        <end position="554"/>
    </location>
</feature>
<feature type="transmembrane region" description="Helical" evidence="6">
    <location>
        <begin position="503"/>
        <end position="522"/>
    </location>
</feature>
<keyword evidence="4 6" id="KW-0472">Membrane</keyword>
<dbReference type="InParanoid" id="Q5BFS9"/>
<proteinExistence type="predicted"/>
<feature type="transmembrane region" description="Helical" evidence="6">
    <location>
        <begin position="439"/>
        <end position="458"/>
    </location>
</feature>